<dbReference type="Gene3D" id="3.30.450.80">
    <property type="entry name" value="Transcription factor LuxR-like, autoinducer-binding domain"/>
    <property type="match status" value="1"/>
</dbReference>
<dbReference type="InterPro" id="IPR036388">
    <property type="entry name" value="WH-like_DNA-bd_sf"/>
</dbReference>
<feature type="domain" description="HTH luxR-type" evidence="4">
    <location>
        <begin position="199"/>
        <end position="264"/>
    </location>
</feature>
<accession>A7HTQ8</accession>
<dbReference type="PANTHER" id="PTHR44688:SF16">
    <property type="entry name" value="DNA-BINDING TRANSCRIPTIONAL ACTIVATOR DEVR_DOSR"/>
    <property type="match status" value="1"/>
</dbReference>
<dbReference type="RefSeq" id="WP_012110582.1">
    <property type="nucleotide sequence ID" value="NC_009719.1"/>
</dbReference>
<dbReference type="InterPro" id="IPR016032">
    <property type="entry name" value="Sig_transdc_resp-reg_C-effctor"/>
</dbReference>
<dbReference type="InterPro" id="IPR005143">
    <property type="entry name" value="TF_LuxR_autoind-bd_dom"/>
</dbReference>
<keyword evidence="3" id="KW-0804">Transcription</keyword>
<dbReference type="eggNOG" id="COG2771">
    <property type="taxonomic scope" value="Bacteria"/>
</dbReference>
<keyword evidence="2" id="KW-0238">DNA-binding</keyword>
<dbReference type="SUPFAM" id="SSF46894">
    <property type="entry name" value="C-terminal effector domain of the bipartite response regulators"/>
    <property type="match status" value="1"/>
</dbReference>
<dbReference type="KEGG" id="pla:Plav_1672"/>
<keyword evidence="1" id="KW-0805">Transcription regulation</keyword>
<dbReference type="Pfam" id="PF03472">
    <property type="entry name" value="Autoind_bind"/>
    <property type="match status" value="1"/>
</dbReference>
<dbReference type="SMART" id="SM00421">
    <property type="entry name" value="HTH_LUXR"/>
    <property type="match status" value="1"/>
</dbReference>
<evidence type="ECO:0000256" key="2">
    <source>
        <dbReference type="ARBA" id="ARBA00023125"/>
    </source>
</evidence>
<dbReference type="InterPro" id="IPR036693">
    <property type="entry name" value="TF_LuxR_autoind-bd_dom_sf"/>
</dbReference>
<evidence type="ECO:0000256" key="3">
    <source>
        <dbReference type="ARBA" id="ARBA00023163"/>
    </source>
</evidence>
<organism evidence="5 6">
    <name type="scientific">Parvibaculum lavamentivorans (strain DS-1 / DSM 13023 / NCIMB 13966)</name>
    <dbReference type="NCBI Taxonomy" id="402881"/>
    <lineage>
        <taxon>Bacteria</taxon>
        <taxon>Pseudomonadati</taxon>
        <taxon>Pseudomonadota</taxon>
        <taxon>Alphaproteobacteria</taxon>
        <taxon>Hyphomicrobiales</taxon>
        <taxon>Parvibaculaceae</taxon>
        <taxon>Parvibaculum</taxon>
    </lineage>
</organism>
<dbReference type="GO" id="GO:0006355">
    <property type="term" value="P:regulation of DNA-templated transcription"/>
    <property type="evidence" value="ECO:0007669"/>
    <property type="project" value="InterPro"/>
</dbReference>
<dbReference type="OrthoDB" id="3170288at2"/>
<dbReference type="PRINTS" id="PR00038">
    <property type="entry name" value="HTHLUXR"/>
</dbReference>
<dbReference type="SUPFAM" id="SSF75516">
    <property type="entry name" value="Pheromone-binding domain of LuxR-like quorum-sensing transcription factors"/>
    <property type="match status" value="1"/>
</dbReference>
<dbReference type="EMBL" id="CP000774">
    <property type="protein sequence ID" value="ABS63291.1"/>
    <property type="molecule type" value="Genomic_DNA"/>
</dbReference>
<dbReference type="CDD" id="cd06170">
    <property type="entry name" value="LuxR_C_like"/>
    <property type="match status" value="1"/>
</dbReference>
<proteinExistence type="predicted"/>
<dbReference type="HOGENOM" id="CLU_1029924_0_0_5"/>
<dbReference type="AlphaFoldDB" id="A7HTQ8"/>
<evidence type="ECO:0000313" key="6">
    <source>
        <dbReference type="Proteomes" id="UP000006377"/>
    </source>
</evidence>
<dbReference type="Proteomes" id="UP000006377">
    <property type="component" value="Chromosome"/>
</dbReference>
<gene>
    <name evidence="5" type="ordered locus">Plav_1672</name>
</gene>
<dbReference type="Gene3D" id="1.10.10.10">
    <property type="entry name" value="Winged helix-like DNA-binding domain superfamily/Winged helix DNA-binding domain"/>
    <property type="match status" value="1"/>
</dbReference>
<reference evidence="5 6" key="1">
    <citation type="journal article" date="2011" name="Stand. Genomic Sci.">
        <title>Complete genome sequence of Parvibaculum lavamentivorans type strain (DS-1(T)).</title>
        <authorList>
            <person name="Schleheck D."/>
            <person name="Weiss M."/>
            <person name="Pitluck S."/>
            <person name="Bruce D."/>
            <person name="Land M.L."/>
            <person name="Han S."/>
            <person name="Saunders E."/>
            <person name="Tapia R."/>
            <person name="Detter C."/>
            <person name="Brettin T."/>
            <person name="Han J."/>
            <person name="Woyke T."/>
            <person name="Goodwin L."/>
            <person name="Pennacchio L."/>
            <person name="Nolan M."/>
            <person name="Cook A.M."/>
            <person name="Kjelleberg S."/>
            <person name="Thomas T."/>
        </authorList>
    </citation>
    <scope>NUCLEOTIDE SEQUENCE [LARGE SCALE GENOMIC DNA]</scope>
    <source>
        <strain evidence="6">DS-1 / DSM 13023 / NCIMB 13966</strain>
    </source>
</reference>
<evidence type="ECO:0000313" key="5">
    <source>
        <dbReference type="EMBL" id="ABS63291.1"/>
    </source>
</evidence>
<dbReference type="InterPro" id="IPR000792">
    <property type="entry name" value="Tscrpt_reg_LuxR_C"/>
</dbReference>
<dbReference type="GO" id="GO:0003677">
    <property type="term" value="F:DNA binding"/>
    <property type="evidence" value="ECO:0007669"/>
    <property type="project" value="UniProtKB-KW"/>
</dbReference>
<dbReference type="PROSITE" id="PS50043">
    <property type="entry name" value="HTH_LUXR_2"/>
    <property type="match status" value="1"/>
</dbReference>
<keyword evidence="6" id="KW-1185">Reference proteome</keyword>
<dbReference type="PANTHER" id="PTHR44688">
    <property type="entry name" value="DNA-BINDING TRANSCRIPTIONAL ACTIVATOR DEVR_DOSR"/>
    <property type="match status" value="1"/>
</dbReference>
<sequence length="270" mass="29650">MVGRQPGTKQVHAGELDPRAFHAPVRALRNAETLADAEAALAAISGLLAMPRLVWTPDVASPLQEPGAEAFMRRQGWADDVIAAMWEDGVPLRMPVHIRCRFEHTPFAITLYDEHRKRRAPYKGVQKRVADMIAALGFNSLLIVPVHLPRARVAMLGWCGPQMLDEAETLLAAAAPDLLAAGHYFAALFDRLSGRDPVREEERARLTQREWDCLRLTAQGYREADVAEMNGIAATTVRYHLDNAVAKFGARNRAHAAAIAAQLGLVGKLS</sequence>
<dbReference type="Pfam" id="PF00196">
    <property type="entry name" value="GerE"/>
    <property type="match status" value="1"/>
</dbReference>
<protein>
    <submittedName>
        <fullName evidence="5">Regulatory protein LuxR</fullName>
    </submittedName>
</protein>
<dbReference type="STRING" id="402881.Plav_1672"/>
<evidence type="ECO:0000256" key="1">
    <source>
        <dbReference type="ARBA" id="ARBA00023015"/>
    </source>
</evidence>
<name>A7HTQ8_PARL1</name>
<evidence type="ECO:0000259" key="4">
    <source>
        <dbReference type="PROSITE" id="PS50043"/>
    </source>
</evidence>